<keyword evidence="4" id="KW-1185">Reference proteome</keyword>
<feature type="domain" description="C2H2-type" evidence="2">
    <location>
        <begin position="614"/>
        <end position="635"/>
    </location>
</feature>
<feature type="compositionally biased region" description="Basic residues" evidence="1">
    <location>
        <begin position="660"/>
        <end position="672"/>
    </location>
</feature>
<proteinExistence type="predicted"/>
<feature type="compositionally biased region" description="Polar residues" evidence="1">
    <location>
        <begin position="802"/>
        <end position="817"/>
    </location>
</feature>
<feature type="compositionally biased region" description="Basic and acidic residues" evidence="1">
    <location>
        <begin position="636"/>
        <end position="649"/>
    </location>
</feature>
<feature type="compositionally biased region" description="Acidic residues" evidence="1">
    <location>
        <begin position="262"/>
        <end position="278"/>
    </location>
</feature>
<feature type="compositionally biased region" description="Basic residues" evidence="1">
    <location>
        <begin position="290"/>
        <end position="316"/>
    </location>
</feature>
<protein>
    <recommendedName>
        <fullName evidence="2">C2H2-type domain-containing protein</fullName>
    </recommendedName>
</protein>
<name>A0ABP1QJ22_9HEXA</name>
<dbReference type="PROSITE" id="PS00028">
    <property type="entry name" value="ZINC_FINGER_C2H2_1"/>
    <property type="match status" value="1"/>
</dbReference>
<feature type="compositionally biased region" description="Polar residues" evidence="1">
    <location>
        <begin position="360"/>
        <end position="373"/>
    </location>
</feature>
<evidence type="ECO:0000313" key="4">
    <source>
        <dbReference type="Proteomes" id="UP001642540"/>
    </source>
</evidence>
<feature type="compositionally biased region" description="Polar residues" evidence="1">
    <location>
        <begin position="778"/>
        <end position="787"/>
    </location>
</feature>
<sequence length="850" mass="95131">MTKNLCLVCCYVFQERRSRFISDETRQCFHRFCTDIGFRYENKEPGQPKSSSLDLPFGEAITVCGDCLSLIVFYVQRKSVQLEQEEKLEELQKAVVKALKDLSVVVKDVESHINELQTIMRNGDESSLHKFVKKCSRSGGDLATSFRDKILSVNEKNGDSVEIAQGYREGDMILPVLVSVPSESVKVEPVDFVEECNDSMYVDDYDDSSHLNDVDDDFLDSGTDGVVTTTRSSACFEEEPSFSKRSVRKSLTECQDSQVPEESSEDESNSDIDSDYDDAASNFSDDCKPAKRTIQRIRRKNRNVLKRARGRPRKVKVNTPPRRVVSEPSQSPEDWKNDLIGRILEQWGTSEDAPQRDSDAQSGSKESVTNVENQETETKSTNEEHVEVQAAANHMQIVDGELQFGGVKIRIEERHKALICVRCGKKFRDDTSKAENEGSIEDVVRNHIITKHPPRPPKKKLREIIEVTPYKCTSRKETYKIACKNMYRYDRRCQNPDGRIYFRCDDRKSNCGATILLLNGEYSRMESGWTNDGYHLLHPPNTARTEEQILLGKVKEYSLSNPTLTIHEVWDKFVKDSNGHVPISASRVRRILRFARYGNQKIPEEEKKNRIVHCPDCNKMCNGTRSLARHMNSQHKTSDTAEEGPRKAEVSPSEKIISSGKRKRTPKPANKKIKSDPGLSLNSSTQEKIGVSASASLPEGNQPTTPCGIFADSAQASNFVNRCITAIMQQVGIPVPPTNSLIPADRPAAPPSVAPSSVCENSSTTPSSPVHDQHESSSRTASFLSTAQSGGGAGSQLQRSGPSYSGHQHPGQWNQLPIPSHGQHHQSQMQLPTNSQTNQLQMWPWSAGSH</sequence>
<evidence type="ECO:0000256" key="1">
    <source>
        <dbReference type="SAM" id="MobiDB-lite"/>
    </source>
</evidence>
<feature type="compositionally biased region" description="Polar residues" evidence="1">
    <location>
        <begin position="825"/>
        <end position="834"/>
    </location>
</feature>
<accession>A0ABP1QJ22</accession>
<dbReference type="Proteomes" id="UP001642540">
    <property type="component" value="Unassembled WGS sequence"/>
</dbReference>
<feature type="region of interest" description="Disordered" evidence="1">
    <location>
        <begin position="742"/>
        <end position="834"/>
    </location>
</feature>
<reference evidence="3 4" key="1">
    <citation type="submission" date="2024-08" db="EMBL/GenBank/DDBJ databases">
        <authorList>
            <person name="Cucini C."/>
            <person name="Frati F."/>
        </authorList>
    </citation>
    <scope>NUCLEOTIDE SEQUENCE [LARGE SCALE GENOMIC DNA]</scope>
</reference>
<organism evidence="3 4">
    <name type="scientific">Orchesella dallaii</name>
    <dbReference type="NCBI Taxonomy" id="48710"/>
    <lineage>
        <taxon>Eukaryota</taxon>
        <taxon>Metazoa</taxon>
        <taxon>Ecdysozoa</taxon>
        <taxon>Arthropoda</taxon>
        <taxon>Hexapoda</taxon>
        <taxon>Collembola</taxon>
        <taxon>Entomobryomorpha</taxon>
        <taxon>Entomobryoidea</taxon>
        <taxon>Orchesellidae</taxon>
        <taxon>Orchesellinae</taxon>
        <taxon>Orchesella</taxon>
    </lineage>
</organism>
<feature type="region of interest" description="Disordered" evidence="1">
    <location>
        <begin position="246"/>
        <end position="384"/>
    </location>
</feature>
<comment type="caution">
    <text evidence="3">The sequence shown here is derived from an EMBL/GenBank/DDBJ whole genome shotgun (WGS) entry which is preliminary data.</text>
</comment>
<evidence type="ECO:0000259" key="2">
    <source>
        <dbReference type="PROSITE" id="PS00028"/>
    </source>
</evidence>
<feature type="region of interest" description="Disordered" evidence="1">
    <location>
        <begin position="629"/>
        <end position="687"/>
    </location>
</feature>
<gene>
    <name evidence="3" type="ORF">ODALV1_LOCUS10767</name>
</gene>
<dbReference type="EMBL" id="CAXLJM020000033">
    <property type="protein sequence ID" value="CAL8101216.1"/>
    <property type="molecule type" value="Genomic_DNA"/>
</dbReference>
<evidence type="ECO:0000313" key="3">
    <source>
        <dbReference type="EMBL" id="CAL8101216.1"/>
    </source>
</evidence>
<dbReference type="InterPro" id="IPR013087">
    <property type="entry name" value="Znf_C2H2_type"/>
</dbReference>
<feature type="compositionally biased region" description="Polar residues" evidence="1">
    <location>
        <begin position="759"/>
        <end position="770"/>
    </location>
</feature>